<dbReference type="RefSeq" id="WP_035012552.1">
    <property type="nucleotide sequence ID" value="NZ_ARZY01000001.1"/>
</dbReference>
<dbReference type="eggNOG" id="COG1473">
    <property type="taxonomic scope" value="Bacteria"/>
</dbReference>
<keyword evidence="2" id="KW-0479">Metal-binding</keyword>
<evidence type="ECO:0000259" key="3">
    <source>
        <dbReference type="Pfam" id="PF07687"/>
    </source>
</evidence>
<gene>
    <name evidence="4" type="ORF">DS2_00165</name>
</gene>
<evidence type="ECO:0000256" key="2">
    <source>
        <dbReference type="PIRSR" id="PIRSR005962-1"/>
    </source>
</evidence>
<dbReference type="NCBIfam" id="NF038260">
    <property type="entry name" value="ectoine_DoeB_2"/>
    <property type="match status" value="1"/>
</dbReference>
<dbReference type="InterPro" id="IPR011650">
    <property type="entry name" value="Peptidase_M20_dimer"/>
</dbReference>
<dbReference type="InterPro" id="IPR002933">
    <property type="entry name" value="Peptidase_M20"/>
</dbReference>
<evidence type="ECO:0000313" key="4">
    <source>
        <dbReference type="EMBL" id="EWH12091.1"/>
    </source>
</evidence>
<dbReference type="Pfam" id="PF07687">
    <property type="entry name" value="M20_dimer"/>
    <property type="match status" value="1"/>
</dbReference>
<feature type="binding site" evidence="2">
    <location>
        <position position="160"/>
    </location>
    <ligand>
        <name>Mn(2+)</name>
        <dbReference type="ChEBI" id="CHEBI:29035"/>
        <label>2</label>
    </ligand>
</feature>
<feature type="binding site" evidence="2">
    <location>
        <position position="100"/>
    </location>
    <ligand>
        <name>Mn(2+)</name>
        <dbReference type="ChEBI" id="CHEBI:29035"/>
        <label>2</label>
    </ligand>
</feature>
<reference evidence="4 5" key="1">
    <citation type="journal article" date="2014" name="Genome Announc.">
        <title>Draft Genome Sequence of the Agar-Degrading Bacterium Catenovulum sp. Strain DS-2, Isolated from Intestines of Haliotis diversicolor.</title>
        <authorList>
            <person name="Shan D."/>
            <person name="Li X."/>
            <person name="Gu Z."/>
            <person name="Wei G."/>
            <person name="Gao Z."/>
            <person name="Shao Z."/>
        </authorList>
    </citation>
    <scope>NUCLEOTIDE SEQUENCE [LARGE SCALE GENOMIC DNA]</scope>
    <source>
        <strain evidence="4 5">DS-2</strain>
    </source>
</reference>
<protein>
    <submittedName>
        <fullName evidence="4">N-acetyl-L,L-diaminopimelate deacetylase</fullName>
    </submittedName>
</protein>
<evidence type="ECO:0000313" key="5">
    <source>
        <dbReference type="Proteomes" id="UP000019276"/>
    </source>
</evidence>
<dbReference type="CDD" id="cd03886">
    <property type="entry name" value="M20_Acy1"/>
    <property type="match status" value="1"/>
</dbReference>
<dbReference type="PANTHER" id="PTHR11014">
    <property type="entry name" value="PEPTIDASE M20 FAMILY MEMBER"/>
    <property type="match status" value="1"/>
</dbReference>
<proteinExistence type="predicted"/>
<name>W7QJP2_9ALTE</name>
<dbReference type="InterPro" id="IPR036264">
    <property type="entry name" value="Bact_exopeptidase_dim_dom"/>
</dbReference>
<dbReference type="Gene3D" id="3.40.630.10">
    <property type="entry name" value="Zn peptidases"/>
    <property type="match status" value="1"/>
</dbReference>
<dbReference type="InterPro" id="IPR017439">
    <property type="entry name" value="Amidohydrolase"/>
</dbReference>
<sequence length="388" mass="42240">MTNCTTKLFENAVESRKFLHAHPELSWQEFNTADYIRQQLDELDIPWEACAETGTIGRLGQNAFNQTPHIALRADIDALPIHEDNQCDWKSTKSGTMHACGHDGHTATLLAAAKWLKQNEAQLPQPVSLIFQPAEEGGHGAKKMIEAGALKGIDVIYGWHNWPTMSFGQMACPDSVVMCGNGTFNITVKGLGGHASQPENCRDPILAASAITLAIQQIVSRLNTPQNPLVLAVTGIQSDTNAATVTPNSVSLQGSFRIANERSRAHLVEQIKSISQLTAQAYQTSAEVVVSPRYQATVNHAKPAQTVREAWASEFGKDKLNPEMNLPAMASEDFSYYLQHIPGAFALIGGNENNGPAAPLHNPNYDFNDKLIPLVCRLFARLTGVAIP</sequence>
<accession>W7QJP2</accession>
<dbReference type="GO" id="GO:0046872">
    <property type="term" value="F:metal ion binding"/>
    <property type="evidence" value="ECO:0007669"/>
    <property type="project" value="UniProtKB-KW"/>
</dbReference>
<comment type="cofactor">
    <cofactor evidence="2">
        <name>Mn(2+)</name>
        <dbReference type="ChEBI" id="CHEBI:29035"/>
    </cofactor>
    <text evidence="2">The Mn(2+) ion enhances activity.</text>
</comment>
<dbReference type="Pfam" id="PF01546">
    <property type="entry name" value="Peptidase_M20"/>
    <property type="match status" value="1"/>
</dbReference>
<keyword evidence="5" id="KW-1185">Reference proteome</keyword>
<dbReference type="PATRIC" id="fig|1328313.3.peg.36"/>
<dbReference type="Proteomes" id="UP000019276">
    <property type="component" value="Unassembled WGS sequence"/>
</dbReference>
<dbReference type="PANTHER" id="PTHR11014:SF169">
    <property type="entry name" value="CLAN MH, FAMILY M20, PEPTIDASE T-LIKE METALLOPEPTIDASE"/>
    <property type="match status" value="1"/>
</dbReference>
<evidence type="ECO:0000256" key="1">
    <source>
        <dbReference type="ARBA" id="ARBA00022801"/>
    </source>
</evidence>
<feature type="domain" description="Peptidase M20 dimerisation" evidence="3">
    <location>
        <begin position="180"/>
        <end position="276"/>
    </location>
</feature>
<dbReference type="EMBL" id="ARZY01000001">
    <property type="protein sequence ID" value="EWH12091.1"/>
    <property type="molecule type" value="Genomic_DNA"/>
</dbReference>
<feature type="binding site" evidence="2">
    <location>
        <position position="102"/>
    </location>
    <ligand>
        <name>Mn(2+)</name>
        <dbReference type="ChEBI" id="CHEBI:29035"/>
        <label>2</label>
    </ligand>
</feature>
<dbReference type="SUPFAM" id="SSF55031">
    <property type="entry name" value="Bacterial exopeptidase dimerisation domain"/>
    <property type="match status" value="1"/>
</dbReference>
<dbReference type="NCBIfam" id="TIGR01891">
    <property type="entry name" value="amidohydrolases"/>
    <property type="match status" value="1"/>
</dbReference>
<keyword evidence="1" id="KW-0378">Hydrolase</keyword>
<dbReference type="OrthoDB" id="9777385at2"/>
<comment type="caution">
    <text evidence="4">The sequence shown here is derived from an EMBL/GenBank/DDBJ whole genome shotgun (WGS) entry which is preliminary data.</text>
</comment>
<organism evidence="4 5">
    <name type="scientific">Catenovulum agarivorans DS-2</name>
    <dbReference type="NCBI Taxonomy" id="1328313"/>
    <lineage>
        <taxon>Bacteria</taxon>
        <taxon>Pseudomonadati</taxon>
        <taxon>Pseudomonadota</taxon>
        <taxon>Gammaproteobacteria</taxon>
        <taxon>Alteromonadales</taxon>
        <taxon>Alteromonadaceae</taxon>
        <taxon>Catenovulum</taxon>
    </lineage>
</organism>
<dbReference type="GO" id="GO:0016787">
    <property type="term" value="F:hydrolase activity"/>
    <property type="evidence" value="ECO:0007669"/>
    <property type="project" value="UniProtKB-KW"/>
</dbReference>
<feature type="binding site" evidence="2">
    <location>
        <position position="361"/>
    </location>
    <ligand>
        <name>Mn(2+)</name>
        <dbReference type="ChEBI" id="CHEBI:29035"/>
        <label>2</label>
    </ligand>
</feature>
<feature type="binding site" evidence="2">
    <location>
        <position position="136"/>
    </location>
    <ligand>
        <name>Mn(2+)</name>
        <dbReference type="ChEBI" id="CHEBI:29035"/>
        <label>2</label>
    </ligand>
</feature>
<dbReference type="STRING" id="1328313.DS2_00165"/>
<dbReference type="Gene3D" id="3.30.70.360">
    <property type="match status" value="1"/>
</dbReference>
<dbReference type="AlphaFoldDB" id="W7QJP2"/>
<dbReference type="PIRSF" id="PIRSF005962">
    <property type="entry name" value="Pept_M20D_amidohydro"/>
    <property type="match status" value="1"/>
</dbReference>
<keyword evidence="2" id="KW-0464">Manganese</keyword>
<dbReference type="SUPFAM" id="SSF53187">
    <property type="entry name" value="Zn-dependent exopeptidases"/>
    <property type="match status" value="1"/>
</dbReference>